<feature type="region of interest" description="Disordered" evidence="12">
    <location>
        <begin position="1"/>
        <end position="23"/>
    </location>
</feature>
<evidence type="ECO:0000256" key="9">
    <source>
        <dbReference type="ARBA" id="ARBA00024350"/>
    </source>
</evidence>
<feature type="domain" description="Helicase ATP-binding" evidence="13">
    <location>
        <begin position="55"/>
        <end position="226"/>
    </location>
</feature>
<evidence type="ECO:0000256" key="5">
    <source>
        <dbReference type="ARBA" id="ARBA00022806"/>
    </source>
</evidence>
<reference evidence="16" key="1">
    <citation type="submission" date="2025-08" db="UniProtKB">
        <authorList>
            <consortium name="Ensembl"/>
        </authorList>
    </citation>
    <scope>IDENTIFICATION</scope>
</reference>
<dbReference type="OMA" id="NECTDRS"/>
<evidence type="ECO:0000259" key="14">
    <source>
        <dbReference type="PROSITE" id="PS51194"/>
    </source>
</evidence>
<dbReference type="InterPro" id="IPR044765">
    <property type="entry name" value="DDX47/Rrp3_DEADc"/>
</dbReference>
<dbReference type="GeneTree" id="ENSGT00940000155774"/>
<evidence type="ECO:0000313" key="17">
    <source>
        <dbReference type="Proteomes" id="UP000233120"/>
    </source>
</evidence>
<keyword evidence="5 11" id="KW-0347">Helicase</keyword>
<evidence type="ECO:0000256" key="7">
    <source>
        <dbReference type="ARBA" id="ARBA00022884"/>
    </source>
</evidence>
<dbReference type="GO" id="GO:0003723">
    <property type="term" value="F:RNA binding"/>
    <property type="evidence" value="ECO:0007669"/>
    <property type="project" value="UniProtKB-KW"/>
</dbReference>
<dbReference type="Pfam" id="PF00271">
    <property type="entry name" value="Helicase_C"/>
    <property type="match status" value="1"/>
</dbReference>
<organism evidence="16 17">
    <name type="scientific">Macaca nemestrina</name>
    <name type="common">Pig-tailed macaque</name>
    <dbReference type="NCBI Taxonomy" id="9545"/>
    <lineage>
        <taxon>Eukaryota</taxon>
        <taxon>Metazoa</taxon>
        <taxon>Chordata</taxon>
        <taxon>Craniata</taxon>
        <taxon>Vertebrata</taxon>
        <taxon>Euteleostomi</taxon>
        <taxon>Mammalia</taxon>
        <taxon>Eutheria</taxon>
        <taxon>Euarchontoglires</taxon>
        <taxon>Primates</taxon>
        <taxon>Haplorrhini</taxon>
        <taxon>Catarrhini</taxon>
        <taxon>Cercopithecidae</taxon>
        <taxon>Cercopithecinae</taxon>
        <taxon>Macaca</taxon>
    </lineage>
</organism>
<dbReference type="SUPFAM" id="SSF52540">
    <property type="entry name" value="P-loop containing nucleoside triphosphate hydrolases"/>
    <property type="match status" value="2"/>
</dbReference>
<accession>A0A2K6E413</accession>
<evidence type="ECO:0000256" key="1">
    <source>
        <dbReference type="ARBA" id="ARBA00004123"/>
    </source>
</evidence>
<dbReference type="InterPro" id="IPR011545">
    <property type="entry name" value="DEAD/DEAH_box_helicase_dom"/>
</dbReference>
<dbReference type="PROSITE" id="PS51194">
    <property type="entry name" value="HELICASE_CTER"/>
    <property type="match status" value="1"/>
</dbReference>
<dbReference type="STRING" id="9545.ENSMNEP00000042903"/>
<comment type="subcellular location">
    <subcellularLocation>
        <location evidence="1">Nucleus</location>
    </subcellularLocation>
</comment>
<dbReference type="GO" id="GO:0008380">
    <property type="term" value="P:RNA splicing"/>
    <property type="evidence" value="ECO:0007669"/>
    <property type="project" value="Ensembl"/>
</dbReference>
<evidence type="ECO:0000256" key="11">
    <source>
        <dbReference type="RuleBase" id="RU000492"/>
    </source>
</evidence>
<feature type="domain" description="DEAD-box RNA helicase Q" evidence="15">
    <location>
        <begin position="24"/>
        <end position="52"/>
    </location>
</feature>
<keyword evidence="17" id="KW-1185">Reference proteome</keyword>
<name>A0A2K6E413_MACNE</name>
<evidence type="ECO:0000256" key="3">
    <source>
        <dbReference type="ARBA" id="ARBA00022741"/>
    </source>
</evidence>
<gene>
    <name evidence="16" type="primary">DDX47</name>
</gene>
<dbReference type="Pfam" id="PF00270">
    <property type="entry name" value="DEAD"/>
    <property type="match status" value="1"/>
</dbReference>
<dbReference type="SMART" id="SM00490">
    <property type="entry name" value="HELICc"/>
    <property type="match status" value="1"/>
</dbReference>
<dbReference type="PANTHER" id="PTHR47959">
    <property type="entry name" value="ATP-DEPENDENT RNA HELICASE RHLE-RELATED"/>
    <property type="match status" value="1"/>
</dbReference>
<dbReference type="Gene3D" id="3.40.50.300">
    <property type="entry name" value="P-loop containing nucleotide triphosphate hydrolases"/>
    <property type="match status" value="2"/>
</dbReference>
<dbReference type="GO" id="GO:0005730">
    <property type="term" value="C:nucleolus"/>
    <property type="evidence" value="ECO:0007669"/>
    <property type="project" value="Ensembl"/>
</dbReference>
<dbReference type="EC" id="3.6.4.13" evidence="2"/>
<dbReference type="Proteomes" id="UP000233120">
    <property type="component" value="Unassembled WGS sequence"/>
</dbReference>
<dbReference type="Ensembl" id="ENSMNET00000067408.1">
    <property type="protein sequence ID" value="ENSMNEP00000042903.1"/>
    <property type="gene ID" value="ENSMNEG00000044164.1"/>
</dbReference>
<dbReference type="FunFam" id="3.40.50.300:FF:000681">
    <property type="entry name" value="probable ATP-dependent RNA helicase DDX47"/>
    <property type="match status" value="1"/>
</dbReference>
<dbReference type="InterPro" id="IPR000629">
    <property type="entry name" value="RNA-helicase_DEAD-box_CS"/>
</dbReference>
<dbReference type="InterPro" id="IPR014014">
    <property type="entry name" value="RNA_helicase_DEAD_Q_motif"/>
</dbReference>
<dbReference type="GO" id="GO:0005829">
    <property type="term" value="C:cytosol"/>
    <property type="evidence" value="ECO:0007669"/>
    <property type="project" value="TreeGrafter"/>
</dbReference>
<evidence type="ECO:0000256" key="2">
    <source>
        <dbReference type="ARBA" id="ARBA00012552"/>
    </source>
</evidence>
<evidence type="ECO:0000259" key="15">
    <source>
        <dbReference type="PROSITE" id="PS51195"/>
    </source>
</evidence>
<keyword evidence="3 11" id="KW-0547">Nucleotide-binding</keyword>
<dbReference type="InterPro" id="IPR027417">
    <property type="entry name" value="P-loop_NTPase"/>
</dbReference>
<evidence type="ECO:0000256" key="10">
    <source>
        <dbReference type="PROSITE-ProRule" id="PRU00552"/>
    </source>
</evidence>
<keyword evidence="8" id="KW-0539">Nucleus</keyword>
<feature type="compositionally biased region" description="Basic and acidic residues" evidence="12">
    <location>
        <begin position="1"/>
        <end position="10"/>
    </location>
</feature>
<dbReference type="InterPro" id="IPR014001">
    <property type="entry name" value="Helicase_ATP-bd"/>
</dbReference>
<dbReference type="GO" id="GO:0003724">
    <property type="term" value="F:RNA helicase activity"/>
    <property type="evidence" value="ECO:0007669"/>
    <property type="project" value="UniProtKB-EC"/>
</dbReference>
<reference evidence="16" key="2">
    <citation type="submission" date="2025-09" db="UniProtKB">
        <authorList>
            <consortium name="Ensembl"/>
        </authorList>
    </citation>
    <scope>IDENTIFICATION</scope>
</reference>
<dbReference type="SMART" id="SM00487">
    <property type="entry name" value="DEXDc"/>
    <property type="match status" value="1"/>
</dbReference>
<dbReference type="PROSITE" id="PS51192">
    <property type="entry name" value="HELICASE_ATP_BIND_1"/>
    <property type="match status" value="1"/>
</dbReference>
<dbReference type="InterPro" id="IPR001650">
    <property type="entry name" value="Helicase_C-like"/>
</dbReference>
<dbReference type="GO" id="GO:0006364">
    <property type="term" value="P:rRNA processing"/>
    <property type="evidence" value="ECO:0007669"/>
    <property type="project" value="Ensembl"/>
</dbReference>
<evidence type="ECO:0000259" key="13">
    <source>
        <dbReference type="PROSITE" id="PS51192"/>
    </source>
</evidence>
<keyword evidence="7" id="KW-0694">RNA-binding</keyword>
<comment type="similarity">
    <text evidence="9">Belongs to the DEAD box helicase family. DDX47/RRP3 subfamily.</text>
</comment>
<proteinExistence type="inferred from homology"/>
<evidence type="ECO:0000256" key="12">
    <source>
        <dbReference type="SAM" id="MobiDB-lite"/>
    </source>
</evidence>
<feature type="region of interest" description="Disordered" evidence="12">
    <location>
        <begin position="386"/>
        <end position="424"/>
    </location>
</feature>
<protein>
    <recommendedName>
        <fullName evidence="2">RNA helicase</fullName>
        <ecNumber evidence="2">3.6.4.13</ecNumber>
    </recommendedName>
</protein>
<dbReference type="PROSITE" id="PS51195">
    <property type="entry name" value="Q_MOTIF"/>
    <property type="match status" value="1"/>
</dbReference>
<sequence>MAAPEERDSPTEASQPVMEEEETKTFKDLGVTDVLCEACDQLGWTKPTKIQIEAIPLALQGRDIIGLAETGSGKTGAFALPILNALLETPQRLFALVLTPTRELAFQISEQFEALGSSIGVQSAVIVGGIDSMSQSLALAKKPHIIIATPGRLIDHLENTKGFNLRALKYLVMDEADRILNMDFETEVDKILKVIPRDRKTFLFSATMTKKVQKLQRAALKNPVKCAVSSKYQTVEKLQQYYIFIPSKFKDTYLVYILNELAGNSFMIFCSTCNNTQRTALLLRNLGFTAIPLHGQMSQSKRLGSLNKFKAKARSILLATDVASRGLDIPHVDVVVNFDIPTHSKVSPVISSTWYDVELFQNVLPSVPVIRFQSHLLFFLQELREHGEKKKRSREDAGDNDDTEGAIGVRNKVAGGKMKKRKGR</sequence>
<feature type="compositionally biased region" description="Basic and acidic residues" evidence="12">
    <location>
        <begin position="386"/>
        <end position="397"/>
    </location>
</feature>
<dbReference type="CDD" id="cd18787">
    <property type="entry name" value="SF2_C_DEAD"/>
    <property type="match status" value="1"/>
</dbReference>
<dbReference type="InterPro" id="IPR050079">
    <property type="entry name" value="DEAD_box_RNA_helicase"/>
</dbReference>
<feature type="domain" description="Helicase C-terminal" evidence="14">
    <location>
        <begin position="237"/>
        <end position="402"/>
    </location>
</feature>
<feature type="short sequence motif" description="Q motif" evidence="10">
    <location>
        <begin position="24"/>
        <end position="52"/>
    </location>
</feature>
<dbReference type="GO" id="GO:0005524">
    <property type="term" value="F:ATP binding"/>
    <property type="evidence" value="ECO:0007669"/>
    <property type="project" value="UniProtKB-KW"/>
</dbReference>
<evidence type="ECO:0000256" key="6">
    <source>
        <dbReference type="ARBA" id="ARBA00022840"/>
    </source>
</evidence>
<dbReference type="CDD" id="cd17954">
    <property type="entry name" value="DEADc_DDX47"/>
    <property type="match status" value="1"/>
</dbReference>
<keyword evidence="4 11" id="KW-0378">Hydrolase</keyword>
<dbReference type="AlphaFoldDB" id="A0A2K6E413"/>
<evidence type="ECO:0000256" key="4">
    <source>
        <dbReference type="ARBA" id="ARBA00022801"/>
    </source>
</evidence>
<dbReference type="Bgee" id="ENSMNEG00000044164">
    <property type="expression patterns" value="Expressed in lung and 12 other cell types or tissues"/>
</dbReference>
<dbReference type="PROSITE" id="PS00039">
    <property type="entry name" value="DEAD_ATP_HELICASE"/>
    <property type="match status" value="1"/>
</dbReference>
<dbReference type="PANTHER" id="PTHR47959:SF20">
    <property type="entry name" value="RNA HELICASE"/>
    <property type="match status" value="1"/>
</dbReference>
<dbReference type="GO" id="GO:0016787">
    <property type="term" value="F:hydrolase activity"/>
    <property type="evidence" value="ECO:0007669"/>
    <property type="project" value="UniProtKB-KW"/>
</dbReference>
<keyword evidence="6 11" id="KW-0067">ATP-binding</keyword>
<evidence type="ECO:0000256" key="8">
    <source>
        <dbReference type="ARBA" id="ARBA00023242"/>
    </source>
</evidence>
<evidence type="ECO:0000313" key="16">
    <source>
        <dbReference type="Ensembl" id="ENSMNEP00000042903.1"/>
    </source>
</evidence>
<dbReference type="GO" id="GO:0008625">
    <property type="term" value="P:extrinsic apoptotic signaling pathway via death domain receptors"/>
    <property type="evidence" value="ECO:0007669"/>
    <property type="project" value="Ensembl"/>
</dbReference>